<keyword evidence="4" id="KW-0963">Cytoplasm</keyword>
<dbReference type="CDD" id="cd00555">
    <property type="entry name" value="Maf"/>
    <property type="match status" value="1"/>
</dbReference>
<organism evidence="5 6">
    <name type="scientific">Kolteria novifilia</name>
    <dbReference type="NCBI Taxonomy" id="2527975"/>
    <lineage>
        <taxon>Bacteria</taxon>
        <taxon>Pseudomonadati</taxon>
        <taxon>Planctomycetota</taxon>
        <taxon>Planctomycetia</taxon>
        <taxon>Kolteriales</taxon>
        <taxon>Kolteriaceae</taxon>
        <taxon>Kolteria</taxon>
    </lineage>
</organism>
<dbReference type="GO" id="GO:0009117">
    <property type="term" value="P:nucleotide metabolic process"/>
    <property type="evidence" value="ECO:0007669"/>
    <property type="project" value="UniProtKB-KW"/>
</dbReference>
<comment type="catalytic activity">
    <reaction evidence="4">
        <text>a ribonucleoside 5'-triphosphate + H2O = a ribonucleoside 5'-phosphate + diphosphate + H(+)</text>
        <dbReference type="Rhea" id="RHEA:23996"/>
        <dbReference type="ChEBI" id="CHEBI:15377"/>
        <dbReference type="ChEBI" id="CHEBI:15378"/>
        <dbReference type="ChEBI" id="CHEBI:33019"/>
        <dbReference type="ChEBI" id="CHEBI:58043"/>
        <dbReference type="ChEBI" id="CHEBI:61557"/>
        <dbReference type="EC" id="3.6.1.9"/>
    </reaction>
</comment>
<dbReference type="OrthoDB" id="9807767at2"/>
<dbReference type="AlphaFoldDB" id="A0A518AXI3"/>
<comment type="caution">
    <text evidence="4">Lacks conserved residue(s) required for the propagation of feature annotation.</text>
</comment>
<evidence type="ECO:0000313" key="6">
    <source>
        <dbReference type="Proteomes" id="UP000317093"/>
    </source>
</evidence>
<protein>
    <recommendedName>
        <fullName evidence="4">Nucleoside triphosphate pyrophosphatase</fullName>
        <ecNumber evidence="4">3.6.1.9</ecNumber>
    </recommendedName>
    <alternativeName>
        <fullName evidence="4">Nucleotide pyrophosphatase</fullName>
        <shortName evidence="4">Nucleotide PPase</shortName>
    </alternativeName>
</protein>
<dbReference type="EC" id="3.6.1.9" evidence="4"/>
<accession>A0A518AXI3</accession>
<name>A0A518AXI3_9BACT</name>
<dbReference type="NCBIfam" id="TIGR00172">
    <property type="entry name" value="maf"/>
    <property type="match status" value="1"/>
</dbReference>
<evidence type="ECO:0000256" key="2">
    <source>
        <dbReference type="ARBA" id="ARBA00022801"/>
    </source>
</evidence>
<dbReference type="GO" id="GO:0005737">
    <property type="term" value="C:cytoplasm"/>
    <property type="evidence" value="ECO:0007669"/>
    <property type="project" value="UniProtKB-SubCell"/>
</dbReference>
<evidence type="ECO:0000256" key="3">
    <source>
        <dbReference type="ARBA" id="ARBA00023080"/>
    </source>
</evidence>
<dbReference type="PANTHER" id="PTHR43213">
    <property type="entry name" value="BIFUNCTIONAL DTTP/UTP PYROPHOSPHATASE/METHYLTRANSFERASE PROTEIN-RELATED"/>
    <property type="match status" value="1"/>
</dbReference>
<evidence type="ECO:0000313" key="5">
    <source>
        <dbReference type="EMBL" id="QDU59439.1"/>
    </source>
</evidence>
<keyword evidence="2 4" id="KW-0378">Hydrolase</keyword>
<comment type="cofactor">
    <cofactor evidence="1 4">
        <name>a divalent metal cation</name>
        <dbReference type="ChEBI" id="CHEBI:60240"/>
    </cofactor>
</comment>
<dbReference type="InterPro" id="IPR003697">
    <property type="entry name" value="Maf-like"/>
</dbReference>
<dbReference type="RefSeq" id="WP_145253712.1">
    <property type="nucleotide sequence ID" value="NZ_CP036279.1"/>
</dbReference>
<evidence type="ECO:0000256" key="1">
    <source>
        <dbReference type="ARBA" id="ARBA00001968"/>
    </source>
</evidence>
<evidence type="ECO:0000256" key="4">
    <source>
        <dbReference type="HAMAP-Rule" id="MF_00528"/>
    </source>
</evidence>
<comment type="function">
    <text evidence="4">Nucleoside triphosphate pyrophosphatase. May have a dual role in cell division arrest and in preventing the incorporation of modified nucleotides into cellular nucleic acids.</text>
</comment>
<reference evidence="5 6" key="1">
    <citation type="submission" date="2019-02" db="EMBL/GenBank/DDBJ databases">
        <title>Deep-cultivation of Planctomycetes and their phenomic and genomic characterization uncovers novel biology.</title>
        <authorList>
            <person name="Wiegand S."/>
            <person name="Jogler M."/>
            <person name="Boedeker C."/>
            <person name="Pinto D."/>
            <person name="Vollmers J."/>
            <person name="Rivas-Marin E."/>
            <person name="Kohn T."/>
            <person name="Peeters S.H."/>
            <person name="Heuer A."/>
            <person name="Rast P."/>
            <person name="Oberbeckmann S."/>
            <person name="Bunk B."/>
            <person name="Jeske O."/>
            <person name="Meyerdierks A."/>
            <person name="Storesund J.E."/>
            <person name="Kallscheuer N."/>
            <person name="Luecker S."/>
            <person name="Lage O.M."/>
            <person name="Pohl T."/>
            <person name="Merkel B.J."/>
            <person name="Hornburger P."/>
            <person name="Mueller R.-W."/>
            <person name="Bruemmer F."/>
            <person name="Labrenz M."/>
            <person name="Spormann A.M."/>
            <person name="Op den Camp H."/>
            <person name="Overmann J."/>
            <person name="Amann R."/>
            <person name="Jetten M.S.M."/>
            <person name="Mascher T."/>
            <person name="Medema M.H."/>
            <person name="Devos D.P."/>
            <person name="Kaster A.-K."/>
            <person name="Ovreas L."/>
            <person name="Rohde M."/>
            <person name="Galperin M.Y."/>
            <person name="Jogler C."/>
        </authorList>
    </citation>
    <scope>NUCLEOTIDE SEQUENCE [LARGE SCALE GENOMIC DNA]</scope>
    <source>
        <strain evidence="5 6">Pan216</strain>
    </source>
</reference>
<dbReference type="PIRSF" id="PIRSF006305">
    <property type="entry name" value="Maf"/>
    <property type="match status" value="1"/>
</dbReference>
<dbReference type="Pfam" id="PF02545">
    <property type="entry name" value="Maf"/>
    <property type="match status" value="1"/>
</dbReference>
<dbReference type="EMBL" id="CP036279">
    <property type="protein sequence ID" value="QDU59439.1"/>
    <property type="molecule type" value="Genomic_DNA"/>
</dbReference>
<dbReference type="HAMAP" id="MF_00528">
    <property type="entry name" value="Maf"/>
    <property type="match status" value="1"/>
</dbReference>
<dbReference type="PANTHER" id="PTHR43213:SF5">
    <property type="entry name" value="BIFUNCTIONAL DTTP_UTP PYROPHOSPHATASE_METHYLTRANSFERASE PROTEIN-RELATED"/>
    <property type="match status" value="1"/>
</dbReference>
<comment type="similarity">
    <text evidence="4">Belongs to the Maf family.</text>
</comment>
<keyword evidence="3 4" id="KW-0546">Nucleotide metabolism</keyword>
<dbReference type="InterPro" id="IPR029001">
    <property type="entry name" value="ITPase-like_fam"/>
</dbReference>
<dbReference type="GO" id="GO:0047429">
    <property type="term" value="F:nucleoside triphosphate diphosphatase activity"/>
    <property type="evidence" value="ECO:0007669"/>
    <property type="project" value="UniProtKB-EC"/>
</dbReference>
<dbReference type="Proteomes" id="UP000317093">
    <property type="component" value="Chromosome"/>
</dbReference>
<feature type="active site" description="Proton acceptor" evidence="4">
    <location>
        <position position="75"/>
    </location>
</feature>
<sequence>MTVPSTPPFLLASGSAARRRLLEEAGYIFDVKVSGATEPPPERFASALAYVQHTAWLKASTVAHDSAGRWVLAADTVATIGGLVVGKPAHREDAERILRTLQGTRHQTTTGVCLHAPGKDLWFGLHETTTVLMRPLDDATIDGYLDSGRWAGKAGAYGMQDKDDPFVEALEGSVSNVIGLPMERLGELFELVSRLHDVQG</sequence>
<keyword evidence="6" id="KW-1185">Reference proteome</keyword>
<comment type="subcellular location">
    <subcellularLocation>
        <location evidence="4">Cytoplasm</location>
    </subcellularLocation>
</comment>
<dbReference type="Gene3D" id="3.90.950.10">
    <property type="match status" value="1"/>
</dbReference>
<proteinExistence type="inferred from homology"/>
<dbReference type="SUPFAM" id="SSF52972">
    <property type="entry name" value="ITPase-like"/>
    <property type="match status" value="1"/>
</dbReference>
<comment type="catalytic activity">
    <reaction evidence="4">
        <text>a 2'-deoxyribonucleoside 5'-triphosphate + H2O = a 2'-deoxyribonucleoside 5'-phosphate + diphosphate + H(+)</text>
        <dbReference type="Rhea" id="RHEA:44644"/>
        <dbReference type="ChEBI" id="CHEBI:15377"/>
        <dbReference type="ChEBI" id="CHEBI:15378"/>
        <dbReference type="ChEBI" id="CHEBI:33019"/>
        <dbReference type="ChEBI" id="CHEBI:61560"/>
        <dbReference type="ChEBI" id="CHEBI:65317"/>
        <dbReference type="EC" id="3.6.1.9"/>
    </reaction>
</comment>
<dbReference type="KEGG" id="knv:Pan216_02670"/>
<gene>
    <name evidence="5" type="primary">yhdE</name>
    <name evidence="5" type="ORF">Pan216_02670</name>
</gene>